<proteinExistence type="predicted"/>
<evidence type="ECO:0000256" key="2">
    <source>
        <dbReference type="SAM" id="SignalP"/>
    </source>
</evidence>
<feature type="compositionally biased region" description="Polar residues" evidence="1">
    <location>
        <begin position="459"/>
        <end position="476"/>
    </location>
</feature>
<feature type="compositionally biased region" description="Low complexity" evidence="1">
    <location>
        <begin position="963"/>
        <end position="987"/>
    </location>
</feature>
<feature type="region of interest" description="Disordered" evidence="1">
    <location>
        <begin position="1156"/>
        <end position="1181"/>
    </location>
</feature>
<evidence type="ECO:0000313" key="4">
    <source>
        <dbReference type="Proteomes" id="UP000076858"/>
    </source>
</evidence>
<accession>A0A164MG04</accession>
<feature type="compositionally biased region" description="Basic and acidic residues" evidence="1">
    <location>
        <begin position="1073"/>
        <end position="1086"/>
    </location>
</feature>
<feature type="compositionally biased region" description="Low complexity" evidence="1">
    <location>
        <begin position="383"/>
        <end position="405"/>
    </location>
</feature>
<dbReference type="EMBL" id="LRGB01003024">
    <property type="protein sequence ID" value="KZS05029.1"/>
    <property type="molecule type" value="Genomic_DNA"/>
</dbReference>
<keyword evidence="2" id="KW-0732">Signal</keyword>
<feature type="compositionally biased region" description="Low complexity" evidence="1">
    <location>
        <begin position="847"/>
        <end position="877"/>
    </location>
</feature>
<feature type="region of interest" description="Disordered" evidence="1">
    <location>
        <begin position="847"/>
        <end position="1039"/>
    </location>
</feature>
<name>A0A164MG04_9CRUS</name>
<feature type="signal peptide" evidence="2">
    <location>
        <begin position="1"/>
        <end position="27"/>
    </location>
</feature>
<dbReference type="AlphaFoldDB" id="A0A164MG04"/>
<reference evidence="3 4" key="1">
    <citation type="submission" date="2016-03" db="EMBL/GenBank/DDBJ databases">
        <title>EvidentialGene: Evidence-directed Construction of Genes on Genomes.</title>
        <authorList>
            <person name="Gilbert D.G."/>
            <person name="Choi J.-H."/>
            <person name="Mockaitis K."/>
            <person name="Colbourne J."/>
            <person name="Pfrender M."/>
        </authorList>
    </citation>
    <scope>NUCLEOTIDE SEQUENCE [LARGE SCALE GENOMIC DNA]</scope>
    <source>
        <strain evidence="3 4">Xinb3</strain>
        <tissue evidence="3">Complete organism</tissue>
    </source>
</reference>
<feature type="chain" id="PRO_5007851782" evidence="2">
    <location>
        <begin position="28"/>
        <end position="1246"/>
    </location>
</feature>
<sequence>MASPFQSGSRSWWMAMVVMAVVCGTMAAPQEDRRKIKVSASFSGQSDPDSSGKSRALSQFEEPLIITEPLPGQEFVFISANPRQSQAAGGRTARVNPIPAQLPSVRIESSGSGTILEDGILIAEHLGESNRAARLLDEPSAEPTFPVEEADTRSWTPLSLPELLTGPAIVREQEPVSSIQSNVSPKTEEARSLSAVPVAEQFSFQDAVDVAPQSGNTEQVANPAVVEESARQSKAVEGVSQDDDNLIAAESVSRRTVIKTAPNGQDYEYEYLYYDGIDVDEANATTSAVSLQEPTLFSNDQENVNASPIETNAADNKLSSGVQLPFSVEEELSVTTESDLVEVQEIPHVAQVAFQVGDITDNVNVESFDAVTTEDVIAVTEEATTTTTTTTTPAPTTTTTATTVASRRRRPTAIASTEVTMRPSLTRLTPLRRGNTPAVTEEPIITTTESKRIRGKNRFSSDSIRGTSALNQVATESKTEGSDGIRRPLRPRIRPSTSSTLENRAGLAEVRFEELEGEIADANAADIANDDSLGAILDHDGLDFSRQSQAVDQFPINGRNPEHLQEEQEAGDFFVQERTPLRVVESDSFRNTGSQGSAGEQPVSVGRLTVISGPARLPTPLVVEQFEDIAEQEEIVRPTVAPVKDLVESTPQIAAGFEADIPAAEPEHFVDEIHNQEFVEVDKHTDDASPFSLNHPSLSDLLAFSKAAEQQQQDDQPIQIVPAVDFEEVLIEEVLPTTIAPIIPSVAAAAPQVHSSDDQLVTQLVEDLETPAVQQVQTDVADFVEDVVTTPESVALSIEPVQTEVDPVVGLTFANDVEIPQTTDSVLEAVEIPNAVSDNIVETSTAATTTTTTTTTTTVATTTTQEPTTTEAPSSSVRAPSRFGSNANRFNNRIRNRVRGGSDDTPSIASTTTTTTTTAAPVKKNTFRPAGSPFNRLRRPTTPPTDTLKSTSSETIDAAVEITDTSSPASVVPSTTRKPLSNNFRNRFQFRRNQTEAAKPAESSATSEEPKVALPTVRPKPSGTSQLQSNRIAPPRPMSSILKRGRFTTTTTTEAAPVVASVEETSTNETVSETERTSETQEKPEGEVVETADPEVVSEKVAVTVATEPTTTTTTRSAGLNRLRNRVSLPVSERPKTVRTQVSLSDRRNRFSVLSTKKAETEAETSETNEEKKEETQKAVANDVQEEEVTGNNDQVVAAVSEGSADSSPGSESGVEAVASATEAPVFSIRNRRPNRIPGQLAARRT</sequence>
<feature type="region of interest" description="Disordered" evidence="1">
    <location>
        <begin position="383"/>
        <end position="408"/>
    </location>
</feature>
<feature type="compositionally biased region" description="Polar residues" evidence="1">
    <location>
        <begin position="1022"/>
        <end position="1031"/>
    </location>
</feature>
<organism evidence="3 4">
    <name type="scientific">Daphnia magna</name>
    <dbReference type="NCBI Taxonomy" id="35525"/>
    <lineage>
        <taxon>Eukaryota</taxon>
        <taxon>Metazoa</taxon>
        <taxon>Ecdysozoa</taxon>
        <taxon>Arthropoda</taxon>
        <taxon>Crustacea</taxon>
        <taxon>Branchiopoda</taxon>
        <taxon>Diplostraca</taxon>
        <taxon>Cladocera</taxon>
        <taxon>Anomopoda</taxon>
        <taxon>Daphniidae</taxon>
        <taxon>Daphnia</taxon>
    </lineage>
</organism>
<gene>
    <name evidence="3" type="ORF">APZ42_031983</name>
</gene>
<evidence type="ECO:0000256" key="1">
    <source>
        <dbReference type="SAM" id="MobiDB-lite"/>
    </source>
</evidence>
<dbReference type="OrthoDB" id="6370139at2759"/>
<keyword evidence="4" id="KW-1185">Reference proteome</keyword>
<dbReference type="Proteomes" id="UP000076858">
    <property type="component" value="Unassembled WGS sequence"/>
</dbReference>
<feature type="compositionally biased region" description="Low complexity" evidence="1">
    <location>
        <begin position="1062"/>
        <end position="1071"/>
    </location>
</feature>
<comment type="caution">
    <text evidence="3">The sequence shown here is derived from an EMBL/GenBank/DDBJ whole genome shotgun (WGS) entry which is preliminary data.</text>
</comment>
<feature type="region of interest" description="Disordered" evidence="1">
    <location>
        <begin position="1062"/>
        <end position="1093"/>
    </location>
</feature>
<feature type="region of interest" description="Disordered" evidence="1">
    <location>
        <begin position="459"/>
        <end position="501"/>
    </location>
</feature>
<dbReference type="STRING" id="35525.A0A164MG04"/>
<feature type="compositionally biased region" description="Basic and acidic residues" evidence="1">
    <location>
        <begin position="477"/>
        <end position="486"/>
    </location>
</feature>
<protein>
    <submittedName>
        <fullName evidence="3">Uncharacterized protein</fullName>
    </submittedName>
</protein>
<evidence type="ECO:0000313" key="3">
    <source>
        <dbReference type="EMBL" id="KZS05029.1"/>
    </source>
</evidence>